<protein>
    <submittedName>
        <fullName evidence="11">Uncharacterized protein</fullName>
    </submittedName>
</protein>
<feature type="repeat" description="WD" evidence="9">
    <location>
        <begin position="543"/>
        <end position="582"/>
    </location>
</feature>
<dbReference type="InterPro" id="IPR015943">
    <property type="entry name" value="WD40/YVTN_repeat-like_dom_sf"/>
</dbReference>
<dbReference type="PANTHER" id="PTHR19855:SF28">
    <property type="entry name" value="CCR4-ASSOCIATED FACTOR 4"/>
    <property type="match status" value="1"/>
</dbReference>
<evidence type="ECO:0000256" key="4">
    <source>
        <dbReference type="ARBA" id="ARBA00022787"/>
    </source>
</evidence>
<evidence type="ECO:0000313" key="11">
    <source>
        <dbReference type="EMBL" id="GAO52792.1"/>
    </source>
</evidence>
<evidence type="ECO:0000256" key="3">
    <source>
        <dbReference type="ARBA" id="ARBA00022737"/>
    </source>
</evidence>
<dbReference type="PROSITE" id="PS50082">
    <property type="entry name" value="WD_REPEATS_2"/>
    <property type="match status" value="5"/>
</dbReference>
<feature type="repeat" description="WD" evidence="9">
    <location>
        <begin position="304"/>
        <end position="345"/>
    </location>
</feature>
<keyword evidence="4" id="KW-1000">Mitochondrion outer membrane</keyword>
<reference evidence="11 12" key="1">
    <citation type="journal article" date="2011" name="J. Gen. Appl. Microbiol.">
        <title>Draft genome sequencing of the enigmatic yeast Saitoella complicata.</title>
        <authorList>
            <person name="Nishida H."/>
            <person name="Hamamoto M."/>
            <person name="Sugiyama J."/>
        </authorList>
    </citation>
    <scope>NUCLEOTIDE SEQUENCE [LARGE SCALE GENOMIC DNA]</scope>
    <source>
        <strain evidence="11 12">NRRL Y-17804</strain>
    </source>
</reference>
<dbReference type="Gene3D" id="2.130.10.10">
    <property type="entry name" value="YVTN repeat-like/Quinoprotein amine dehydrogenase"/>
    <property type="match status" value="2"/>
</dbReference>
<evidence type="ECO:0000313" key="12">
    <source>
        <dbReference type="Proteomes" id="UP000033140"/>
    </source>
</evidence>
<evidence type="ECO:0000256" key="7">
    <source>
        <dbReference type="ARBA" id="ARBA00023136"/>
    </source>
</evidence>
<dbReference type="OMA" id="ERLRYMD"/>
<dbReference type="PRINTS" id="PR00320">
    <property type="entry name" value="GPROTEINBRPT"/>
</dbReference>
<keyword evidence="12" id="KW-1185">Reference proteome</keyword>
<organism evidence="11 12">
    <name type="scientific">Saitoella complicata (strain BCRC 22490 / CBS 7301 / JCM 7358 / NBRC 10748 / NRRL Y-17804)</name>
    <dbReference type="NCBI Taxonomy" id="698492"/>
    <lineage>
        <taxon>Eukaryota</taxon>
        <taxon>Fungi</taxon>
        <taxon>Dikarya</taxon>
        <taxon>Ascomycota</taxon>
        <taxon>Taphrinomycotina</taxon>
        <taxon>Taphrinomycotina incertae sedis</taxon>
        <taxon>Saitoella</taxon>
    </lineage>
</organism>
<reference evidence="11 12" key="2">
    <citation type="journal article" date="2014" name="J. Gen. Appl. Microbiol.">
        <title>The early diverging ascomycetous budding yeast Saitoella complicata has three histone deacetylases belonging to the Clr6, Hos2, and Rpd3 lineages.</title>
        <authorList>
            <person name="Nishida H."/>
            <person name="Matsumoto T."/>
            <person name="Kondo S."/>
            <person name="Hamamoto M."/>
            <person name="Yoshikawa H."/>
        </authorList>
    </citation>
    <scope>NUCLEOTIDE SEQUENCE [LARGE SCALE GENOMIC DNA]</scope>
    <source>
        <strain evidence="11 12">NRRL Y-17804</strain>
    </source>
</reference>
<dbReference type="AlphaFoldDB" id="A0A0E9NSC0"/>
<keyword evidence="5 10" id="KW-0175">Coiled coil</keyword>
<dbReference type="PROSITE" id="PS00678">
    <property type="entry name" value="WD_REPEATS_1"/>
    <property type="match status" value="4"/>
</dbReference>
<dbReference type="InterPro" id="IPR036322">
    <property type="entry name" value="WD40_repeat_dom_sf"/>
</dbReference>
<keyword evidence="7" id="KW-0472">Membrane</keyword>
<keyword evidence="3" id="KW-0677">Repeat</keyword>
<dbReference type="Proteomes" id="UP000033140">
    <property type="component" value="Unassembled WGS sequence"/>
</dbReference>
<sequence length="668" mass="73077">MPPKRNNSNPDVAPSPLKQLTQTVTSTLLSPLRTLPNPTTTSLNAIAPQFLTRPKLRARMLSAASPSELIRSRIDSSEMQFRAVTYLPDEVLSDIPEGTEEGDGGGVSLMDGFRASLPDGRRRHKARSWKALALGENGVFSDPADATKKLDRERKHIQREHDLLSIRKSLAIAEIRELDIKIQNLQSLRHTVVERMGGLEQQQEELNRELEELDTKLGDLNEETELVALESEAGIPPAIASSPTMPATPILGSAEPGLSESIYGRMQKSTSEIRAARRRRATNRRKSMRIQHELMTPGANIRTVQTHGDSITALDFDMPFGTMVTASMDDTVRVWDLGTGRCKGLLEGHAASVRCLQIEDTVVATGSMDATIRIWDLSRSETYGMGLGLSPLGKLVDRDDDDYEHVGDDISETATEGSLQRTSASDWKEPEDCCVYTLDSHVGEVTALHFHGNTLVSGSADKTLRQWDLTTGRVVQTLDILWAVASSSNSMSSLTSSSSDPWTTPSTPFVGALQCFEAAMASGTLDGQVRLWDLRSGQVARTLIGHTGPITTLQFDDVHVVTGSLDRSIRTWDLRMGTIVDAYAYESDRGILGMGVDARRIVAGTGEGVVRVYERAEGRHWSVGPGAQGDGLEMEMEGKCAIERVRCKEGYLVEGRRDGVVGVWSMGH</sequence>
<reference evidence="11 12" key="3">
    <citation type="journal article" date="2015" name="Genome Announc.">
        <title>Draft Genome Sequence of the Archiascomycetous Yeast Saitoella complicata.</title>
        <authorList>
            <person name="Yamauchi K."/>
            <person name="Kondo S."/>
            <person name="Hamamoto M."/>
            <person name="Takahashi Y."/>
            <person name="Ogura Y."/>
            <person name="Hayashi T."/>
            <person name="Nishida H."/>
        </authorList>
    </citation>
    <scope>NUCLEOTIDE SEQUENCE [LARGE SCALE GENOMIC DNA]</scope>
    <source>
        <strain evidence="11 12">NRRL Y-17804</strain>
    </source>
</reference>
<comment type="similarity">
    <text evidence="8">Belongs to the WD repeat MDV1/CAF4 family.</text>
</comment>
<keyword evidence="6" id="KW-0496">Mitochondrion</keyword>
<comment type="subcellular location">
    <subcellularLocation>
        <location evidence="1">Mitochondrion outer membrane</location>
        <topology evidence="1">Peripheral membrane protein</topology>
        <orientation evidence="1">Cytoplasmic side</orientation>
    </subcellularLocation>
</comment>
<dbReference type="CDD" id="cd22881">
    <property type="entry name" value="Mdv1_N"/>
    <property type="match status" value="1"/>
</dbReference>
<dbReference type="GO" id="GO:0005741">
    <property type="term" value="C:mitochondrial outer membrane"/>
    <property type="evidence" value="ECO:0007669"/>
    <property type="project" value="UniProtKB-SubCell"/>
</dbReference>
<dbReference type="SMART" id="SM00320">
    <property type="entry name" value="WD40"/>
    <property type="match status" value="5"/>
</dbReference>
<dbReference type="CDD" id="cd00200">
    <property type="entry name" value="WD40"/>
    <property type="match status" value="1"/>
</dbReference>
<dbReference type="GO" id="GO:0000266">
    <property type="term" value="P:mitochondrial fission"/>
    <property type="evidence" value="ECO:0007669"/>
    <property type="project" value="TreeGrafter"/>
</dbReference>
<dbReference type="GO" id="GO:0016559">
    <property type="term" value="P:peroxisome fission"/>
    <property type="evidence" value="ECO:0007669"/>
    <property type="project" value="TreeGrafter"/>
</dbReference>
<evidence type="ECO:0000256" key="10">
    <source>
        <dbReference type="SAM" id="Coils"/>
    </source>
</evidence>
<evidence type="ECO:0000256" key="1">
    <source>
        <dbReference type="ARBA" id="ARBA00004570"/>
    </source>
</evidence>
<dbReference type="PROSITE" id="PS50294">
    <property type="entry name" value="WD_REPEATS_REGION"/>
    <property type="match status" value="4"/>
</dbReference>
<evidence type="ECO:0000256" key="8">
    <source>
        <dbReference type="ARBA" id="ARBA00038415"/>
    </source>
</evidence>
<accession>A0A0E9NSC0</accession>
<feature type="repeat" description="WD" evidence="9">
    <location>
        <begin position="438"/>
        <end position="477"/>
    </location>
</feature>
<dbReference type="SUPFAM" id="SSF50978">
    <property type="entry name" value="WD40 repeat-like"/>
    <property type="match status" value="1"/>
</dbReference>
<dbReference type="InterPro" id="IPR020472">
    <property type="entry name" value="WD40_PAC1"/>
</dbReference>
<proteinExistence type="inferred from homology"/>
<feature type="repeat" description="WD" evidence="9">
    <location>
        <begin position="520"/>
        <end position="542"/>
    </location>
</feature>
<keyword evidence="2 9" id="KW-0853">WD repeat</keyword>
<comment type="caution">
    <text evidence="11">The sequence shown here is derived from an EMBL/GenBank/DDBJ whole genome shotgun (WGS) entry which is preliminary data.</text>
</comment>
<evidence type="ECO:0000256" key="2">
    <source>
        <dbReference type="ARBA" id="ARBA00022574"/>
    </source>
</evidence>
<dbReference type="EMBL" id="BACD03000087">
    <property type="protein sequence ID" value="GAO52792.1"/>
    <property type="molecule type" value="Genomic_DNA"/>
</dbReference>
<feature type="repeat" description="WD" evidence="9">
    <location>
        <begin position="346"/>
        <end position="385"/>
    </location>
</feature>
<evidence type="ECO:0000256" key="6">
    <source>
        <dbReference type="ARBA" id="ARBA00023128"/>
    </source>
</evidence>
<dbReference type="STRING" id="698492.A0A0E9NSC0"/>
<name>A0A0E9NSC0_SAICN</name>
<dbReference type="Gene3D" id="6.10.280.220">
    <property type="match status" value="1"/>
</dbReference>
<evidence type="ECO:0000256" key="5">
    <source>
        <dbReference type="ARBA" id="ARBA00023054"/>
    </source>
</evidence>
<dbReference type="PANTHER" id="PTHR19855">
    <property type="entry name" value="WD40 REPEAT PROTEIN 12, 37"/>
    <property type="match status" value="1"/>
</dbReference>
<feature type="coiled-coil region" evidence="10">
    <location>
        <begin position="196"/>
        <end position="223"/>
    </location>
</feature>
<gene>
    <name evidence="11" type="ORF">G7K_6859-t1</name>
</gene>
<dbReference type="Pfam" id="PF00400">
    <property type="entry name" value="WD40"/>
    <property type="match status" value="4"/>
</dbReference>
<evidence type="ECO:0000256" key="9">
    <source>
        <dbReference type="PROSITE-ProRule" id="PRU00221"/>
    </source>
</evidence>
<dbReference type="InterPro" id="IPR001680">
    <property type="entry name" value="WD40_rpt"/>
</dbReference>
<dbReference type="InterPro" id="IPR019775">
    <property type="entry name" value="WD40_repeat_CS"/>
</dbReference>